<dbReference type="InterPro" id="IPR032675">
    <property type="entry name" value="LRR_dom_sf"/>
</dbReference>
<dbReference type="Gene3D" id="3.80.10.10">
    <property type="entry name" value="Ribonuclease Inhibitor"/>
    <property type="match status" value="1"/>
</dbReference>
<reference evidence="1" key="1">
    <citation type="submission" date="2023-03" db="EMBL/GenBank/DDBJ databases">
        <title>Massive genome expansion in bonnet fungi (Mycena s.s.) driven by repeated elements and novel gene families across ecological guilds.</title>
        <authorList>
            <consortium name="Lawrence Berkeley National Laboratory"/>
            <person name="Harder C.B."/>
            <person name="Miyauchi S."/>
            <person name="Viragh M."/>
            <person name="Kuo A."/>
            <person name="Thoen E."/>
            <person name="Andreopoulos B."/>
            <person name="Lu D."/>
            <person name="Skrede I."/>
            <person name="Drula E."/>
            <person name="Henrissat B."/>
            <person name="Morin E."/>
            <person name="Kohler A."/>
            <person name="Barry K."/>
            <person name="LaButti K."/>
            <person name="Morin E."/>
            <person name="Salamov A."/>
            <person name="Lipzen A."/>
            <person name="Mereny Z."/>
            <person name="Hegedus B."/>
            <person name="Baldrian P."/>
            <person name="Stursova M."/>
            <person name="Weitz H."/>
            <person name="Taylor A."/>
            <person name="Grigoriev I.V."/>
            <person name="Nagy L.G."/>
            <person name="Martin F."/>
            <person name="Kauserud H."/>
        </authorList>
    </citation>
    <scope>NUCLEOTIDE SEQUENCE</scope>
    <source>
        <strain evidence="1">CBHHK182m</strain>
    </source>
</reference>
<evidence type="ECO:0000313" key="1">
    <source>
        <dbReference type="EMBL" id="KAJ7748642.1"/>
    </source>
</evidence>
<dbReference type="SUPFAM" id="SSF52047">
    <property type="entry name" value="RNI-like"/>
    <property type="match status" value="1"/>
</dbReference>
<dbReference type="AlphaFoldDB" id="A0AAD7N883"/>
<gene>
    <name evidence="1" type="ORF">B0H16DRAFT_1888391</name>
</gene>
<proteinExistence type="predicted"/>
<organism evidence="1 2">
    <name type="scientific">Mycena metata</name>
    <dbReference type="NCBI Taxonomy" id="1033252"/>
    <lineage>
        <taxon>Eukaryota</taxon>
        <taxon>Fungi</taxon>
        <taxon>Dikarya</taxon>
        <taxon>Basidiomycota</taxon>
        <taxon>Agaricomycotina</taxon>
        <taxon>Agaricomycetes</taxon>
        <taxon>Agaricomycetidae</taxon>
        <taxon>Agaricales</taxon>
        <taxon>Marasmiineae</taxon>
        <taxon>Mycenaceae</taxon>
        <taxon>Mycena</taxon>
    </lineage>
</organism>
<sequence>MHDFSPNSNFMPQLLPQLWDKLWSKLRRKLGVKKAIVKHPNLHTLRIKGYSLAPGRLIDFDSLRLNALRCLQLRNSFLDETDHSQWIPLLDADKMGELELVLNPPNGLDLDLLPSFPRVEHLTAYSSLSKPPQNFRILSKFPALRSLAIGETATWDMHWDGSSLQLAESELPLSLTKYTGSFAALHLLLPLPNLTSLAVSECDPFEFIKAVGIRAPKITTLSVCFMYFGPALFDDLCAIFSNWDVEEWDLTEYDWKVPELLETLVKSLPRRITQIAVHWNMDFESIGGLPPFQKFSDIIMKKHRSLNALWLGMTGKIGVKADLARRPDPHCELDEAKHIHKDFESSWEVLGAAM</sequence>
<name>A0AAD7N883_9AGAR</name>
<evidence type="ECO:0000313" key="2">
    <source>
        <dbReference type="Proteomes" id="UP001215598"/>
    </source>
</evidence>
<accession>A0AAD7N883</accession>
<keyword evidence="2" id="KW-1185">Reference proteome</keyword>
<comment type="caution">
    <text evidence="1">The sequence shown here is derived from an EMBL/GenBank/DDBJ whole genome shotgun (WGS) entry which is preliminary data.</text>
</comment>
<protein>
    <submittedName>
        <fullName evidence="1">Uncharacterized protein</fullName>
    </submittedName>
</protein>
<dbReference type="EMBL" id="JARKIB010000072">
    <property type="protein sequence ID" value="KAJ7748642.1"/>
    <property type="molecule type" value="Genomic_DNA"/>
</dbReference>
<dbReference type="Proteomes" id="UP001215598">
    <property type="component" value="Unassembled WGS sequence"/>
</dbReference>